<dbReference type="InterPro" id="IPR010623">
    <property type="entry name" value="IcmF_C"/>
</dbReference>
<dbReference type="PANTHER" id="PTHR36153:SF1">
    <property type="entry name" value="TYPE VI SECRETION SYSTEM COMPONENT TSSM1"/>
    <property type="match status" value="1"/>
</dbReference>
<dbReference type="RefSeq" id="WP_045986600.1">
    <property type="nucleotide sequence ID" value="NZ_CP063051.1"/>
</dbReference>
<dbReference type="InterPro" id="IPR009612">
    <property type="entry name" value="IcmF-rel"/>
</dbReference>
<dbReference type="InterPro" id="IPR025743">
    <property type="entry name" value="TssM1_N"/>
</dbReference>
<evidence type="ECO:0000259" key="3">
    <source>
        <dbReference type="Pfam" id="PF14331"/>
    </source>
</evidence>
<evidence type="ECO:0000259" key="1">
    <source>
        <dbReference type="Pfam" id="PF06744"/>
    </source>
</evidence>
<comment type="caution">
    <text evidence="5">The sequence shown here is derived from an EMBL/GenBank/DDBJ whole genome shotgun (WGS) entry which is preliminary data.</text>
</comment>
<dbReference type="InterPro" id="IPR017731">
    <property type="entry name" value="TssM1-like"/>
</dbReference>
<name>A0A837G3G2_9VIBR</name>
<dbReference type="Pfam" id="PF06761">
    <property type="entry name" value="IcmF-related"/>
    <property type="match status" value="1"/>
</dbReference>
<evidence type="ECO:0000259" key="2">
    <source>
        <dbReference type="Pfam" id="PF06761"/>
    </source>
</evidence>
<dbReference type="InterPro" id="IPR048677">
    <property type="entry name" value="TssM1_hel"/>
</dbReference>
<feature type="domain" description="Type VI secretion system component TssM1 N-terminal" evidence="3">
    <location>
        <begin position="174"/>
        <end position="422"/>
    </location>
</feature>
<dbReference type="NCBIfam" id="TIGR03348">
    <property type="entry name" value="VI_IcmF"/>
    <property type="match status" value="1"/>
</dbReference>
<reference evidence="5" key="1">
    <citation type="journal article" date="2015" name="BMC Genomics">
        <title>Genome mining reveals unlocked bioactive potential of marine Gram-negative bacteria.</title>
        <authorList>
            <person name="Machado H."/>
            <person name="Sonnenschein E.C."/>
            <person name="Melchiorsen J."/>
            <person name="Gram L."/>
        </authorList>
    </citation>
    <scope>NUCLEOTIDE SEQUENCE</scope>
    <source>
        <strain evidence="5">S2052</strain>
    </source>
</reference>
<feature type="domain" description="IcmF-related" evidence="2">
    <location>
        <begin position="494"/>
        <end position="769"/>
    </location>
</feature>
<feature type="domain" description="Type VI secretion system IcmF C-terminal" evidence="1">
    <location>
        <begin position="1004"/>
        <end position="1107"/>
    </location>
</feature>
<dbReference type="EMBL" id="JXXR01000017">
    <property type="protein sequence ID" value="KJY70425.1"/>
    <property type="molecule type" value="Genomic_DNA"/>
</dbReference>
<dbReference type="Pfam" id="PF14331">
    <property type="entry name" value="IcmF-related_N"/>
    <property type="match status" value="1"/>
</dbReference>
<feature type="domain" description="Type VI secretion system component TssM1 helical" evidence="4">
    <location>
        <begin position="896"/>
        <end position="993"/>
    </location>
</feature>
<accession>A0A837G3G2</accession>
<sequence>MAESTSSKSTNNRRSSILWTLLFVVITFAVGGVLTWKYAYPTHTLVGVLSTLLVAILLGSLCYWLLSRRKNKPQTSNQEKALINKRCKLLAQHFKLMLYVQKRKKRFSSRYDQPTYILLSDDPRKDKSIITQMGYEAYKVDDFGNDIEFPILFWLSEHSILISVSLGEDQNPAYIKTLCQSLNKWRPRQAINGLLLTTDVKELLNSTETLTQKADQIKSEIQGFNRAFGLNLPVYNVITQMGQINDFCQFFSAFDETKRNEVFGATSPIQKHGGIDGDWFNEEYDSLISQLIANMSTALASQLNQDYRNAICAAPYQFGLLKQSLWQFLHRLYRGDQLQDGLNFRGFYFTHSGTNQAQHDVLANVVNQSLGHEQFQQHQQIPVQQTLFAQHLMTHAVLNEHDLVGVNRRKENLLLTMQTAYTLFWLGLFASVLLVIKLDFDYQSQREARADSMLERYKESIAAQPYDIENMSDNIPNLYSLNRIYSLYLEPKPWYTLSIMPSSSIMKDVQAAYFSELQRVLIPSMENTLEKDLFVYVNLEDQAKTLSLLNNYRLLFNPERTNITELKNYFVTTLEEQGEADSVNVAQLRVLLDDVFAQDLVPIKPNFDLESLAKKVINQTGIETLLYEHILNSPTYSKRIDVRQELGTNFNQLLSFSPDYVGYLVPYLFTPSGFNELDLSVDSPVLKDALKAYEGVAGTSPSALEMYRISRDLKQMYQGDYINYWRDFATHIQVKSISNADELKQTLAVLTTASNNPLAQLYTTISKYTSVELIQPETKKEGEQPPEQDIDKKESARQIYIAFSQYHKQVTADDQGNKPIDALLGQFTEAETWLGKFYEAEDPQKMAYQALTAEIKTSNPISLLAQQEASQPSISKQILAQITKQTNDLVMSLAHAYLNSTWKTEVYQPYETTIAAYYPFNKTASLDASTADVAAFFKVNGILDQFYQTKLKSFSTEERSPYLYGLLPNTGLALDPAVWQMIDKARDIRNALFLADPQNMSLQFQLKAKEMSSDVTEFIIRGEKPLFTYQHGPRLWSKQSWNATAIEQDALGFQIKAQASSIANEKFEGNWAWFKLIEPRVASTTSQQTEVAIKYGESQVELSIKTQGQNNPFVPNFFSAFSLPSSI</sequence>
<evidence type="ECO:0000313" key="5">
    <source>
        <dbReference type="EMBL" id="KJY70425.1"/>
    </source>
</evidence>
<dbReference type="Pfam" id="PF06744">
    <property type="entry name" value="IcmF_C"/>
    <property type="match status" value="1"/>
</dbReference>
<gene>
    <name evidence="5" type="ORF">TW71_16280</name>
</gene>
<protein>
    <submittedName>
        <fullName evidence="5">Type VI secretion protein IcmF</fullName>
    </submittedName>
</protein>
<evidence type="ECO:0000259" key="4">
    <source>
        <dbReference type="Pfam" id="PF21070"/>
    </source>
</evidence>
<dbReference type="AlphaFoldDB" id="A0A837G3G2"/>
<dbReference type="Pfam" id="PF21070">
    <property type="entry name" value="IcmF_helical"/>
    <property type="match status" value="1"/>
</dbReference>
<proteinExistence type="predicted"/>
<dbReference type="PANTHER" id="PTHR36153">
    <property type="entry name" value="INNER MEMBRANE PROTEIN-RELATED"/>
    <property type="match status" value="1"/>
</dbReference>
<dbReference type="InterPro" id="IPR053156">
    <property type="entry name" value="T6SS_TssM-like"/>
</dbReference>
<organism evidence="5">
    <name type="scientific">Vibrio coralliilyticus</name>
    <dbReference type="NCBI Taxonomy" id="190893"/>
    <lineage>
        <taxon>Bacteria</taxon>
        <taxon>Pseudomonadati</taxon>
        <taxon>Pseudomonadota</taxon>
        <taxon>Gammaproteobacteria</taxon>
        <taxon>Vibrionales</taxon>
        <taxon>Vibrionaceae</taxon>
        <taxon>Vibrio</taxon>
    </lineage>
</organism>